<keyword evidence="1" id="KW-0812">Transmembrane</keyword>
<feature type="transmembrane region" description="Helical" evidence="1">
    <location>
        <begin position="48"/>
        <end position="67"/>
    </location>
</feature>
<evidence type="ECO:0000256" key="1">
    <source>
        <dbReference type="SAM" id="Phobius"/>
    </source>
</evidence>
<gene>
    <name evidence="2" type="ORF">RHODO2019_05930</name>
</gene>
<keyword evidence="1" id="KW-1133">Transmembrane helix</keyword>
<name>A0ABY6P3S3_9NOCA</name>
<feature type="transmembrane region" description="Helical" evidence="1">
    <location>
        <begin position="100"/>
        <end position="118"/>
    </location>
</feature>
<dbReference type="EMBL" id="CP110615">
    <property type="protein sequence ID" value="UZJ25971.1"/>
    <property type="molecule type" value="Genomic_DNA"/>
</dbReference>
<keyword evidence="1" id="KW-0472">Membrane</keyword>
<feature type="transmembrane region" description="Helical" evidence="1">
    <location>
        <begin position="24"/>
        <end position="42"/>
    </location>
</feature>
<feature type="transmembrane region" description="Helical" evidence="1">
    <location>
        <begin position="74"/>
        <end position="94"/>
    </location>
</feature>
<feature type="transmembrane region" description="Helical" evidence="1">
    <location>
        <begin position="125"/>
        <end position="143"/>
    </location>
</feature>
<protein>
    <recommendedName>
        <fullName evidence="4">Energy-coupling factor transport system substrate-specific component</fullName>
    </recommendedName>
</protein>
<evidence type="ECO:0008006" key="4">
    <source>
        <dbReference type="Google" id="ProtNLM"/>
    </source>
</evidence>
<sequence>MSSHPAQVAETSERVRPRPTRVQAWARGLLLLVGGLVVIVLVEPVGPAKLYVMPLVLGVTYLLSSAAGGRSGGLWVPGLIVTAWGVATTTVLSGTLSVDFTAAAVLAIGVGAIAATQLPRAGIPCNPLAIAVVVAAIGALELLEAQAGGVFADGWPWGVFLVLGGLWELRPAMTGSVRP</sequence>
<dbReference type="RefSeq" id="WP_265384075.1">
    <property type="nucleotide sequence ID" value="NZ_CP110615.1"/>
</dbReference>
<evidence type="ECO:0000313" key="3">
    <source>
        <dbReference type="Proteomes" id="UP001164965"/>
    </source>
</evidence>
<dbReference type="Proteomes" id="UP001164965">
    <property type="component" value="Chromosome"/>
</dbReference>
<evidence type="ECO:0000313" key="2">
    <source>
        <dbReference type="EMBL" id="UZJ25971.1"/>
    </source>
</evidence>
<reference evidence="2" key="1">
    <citation type="submission" date="2022-10" db="EMBL/GenBank/DDBJ databases">
        <title>Rhodococcus sp.75.</title>
        <authorList>
            <person name="Sun M."/>
        </authorList>
    </citation>
    <scope>NUCLEOTIDE SEQUENCE</scope>
    <source>
        <strain evidence="2">75</strain>
    </source>
</reference>
<organism evidence="2 3">
    <name type="scientific">Rhodococcus antarcticus</name>
    <dbReference type="NCBI Taxonomy" id="2987751"/>
    <lineage>
        <taxon>Bacteria</taxon>
        <taxon>Bacillati</taxon>
        <taxon>Actinomycetota</taxon>
        <taxon>Actinomycetes</taxon>
        <taxon>Mycobacteriales</taxon>
        <taxon>Nocardiaceae</taxon>
        <taxon>Rhodococcus</taxon>
    </lineage>
</organism>
<accession>A0ABY6P3S3</accession>
<proteinExistence type="predicted"/>
<keyword evidence="3" id="KW-1185">Reference proteome</keyword>